<sequence>MNTRIRSATAVIAFALSALSVSGDARAAPGSARELSAVYAAQEERRLEVPDAEVRRYGALADAALAKAGVALAAPQYVLVADRSAWVQAILLLWWPGTGTWSLVGASPISTGLPGSFDHFETPTGVFEHSPRNPDFRAEGTLNENGIRGYGAKGMRVFDLGWQPGPKGWGDGKIMDMRLQMHATDPDVLEQRLGTAQSKGCIRIPAALNRLLDHFGVIDAAYDEPAGAAHAWVLPADRDPVEHAGRYVIVVDSGRTERPEWSPAPYIPRVRRAVQPPPPPPPPPPGPKPPPAVPIR</sequence>
<dbReference type="Gene3D" id="2.40.440.10">
    <property type="entry name" value="L,D-transpeptidase catalytic domain-like"/>
    <property type="match status" value="1"/>
</dbReference>
<organism evidence="9 10">
    <name type="scientific">Caenimonas aquaedulcis</name>
    <dbReference type="NCBI Taxonomy" id="2793270"/>
    <lineage>
        <taxon>Bacteria</taxon>
        <taxon>Pseudomonadati</taxon>
        <taxon>Pseudomonadota</taxon>
        <taxon>Betaproteobacteria</taxon>
        <taxon>Burkholderiales</taxon>
        <taxon>Comamonadaceae</taxon>
        <taxon>Caenimonas</taxon>
    </lineage>
</organism>
<gene>
    <name evidence="9" type="ORF">I5803_19625</name>
</gene>
<feature type="compositionally biased region" description="Pro residues" evidence="7">
    <location>
        <begin position="275"/>
        <end position="296"/>
    </location>
</feature>
<dbReference type="GO" id="GO:0009252">
    <property type="term" value="P:peptidoglycan biosynthetic process"/>
    <property type="evidence" value="ECO:0007669"/>
    <property type="project" value="UniProtKB-KW"/>
</dbReference>
<protein>
    <submittedName>
        <fullName evidence="9">L,D-transpeptidase</fullName>
    </submittedName>
</protein>
<reference evidence="9" key="1">
    <citation type="submission" date="2020-11" db="EMBL/GenBank/DDBJ databases">
        <title>Bacterial whole genome sequence for Caenimonas sp. DR4.4.</title>
        <authorList>
            <person name="Le V."/>
            <person name="Ko S.-R."/>
            <person name="Ahn C.-Y."/>
            <person name="Oh H.-M."/>
        </authorList>
    </citation>
    <scope>NUCLEOTIDE SEQUENCE</scope>
    <source>
        <strain evidence="9">DR4.4</strain>
    </source>
</reference>
<dbReference type="GO" id="GO:0071555">
    <property type="term" value="P:cell wall organization"/>
    <property type="evidence" value="ECO:0007669"/>
    <property type="project" value="UniProtKB-KW"/>
</dbReference>
<keyword evidence="6" id="KW-0961">Cell wall biogenesis/degradation</keyword>
<evidence type="ECO:0000256" key="5">
    <source>
        <dbReference type="ARBA" id="ARBA00022984"/>
    </source>
</evidence>
<dbReference type="EMBL" id="JADWYS010000001">
    <property type="protein sequence ID" value="MBG9390250.1"/>
    <property type="molecule type" value="Genomic_DNA"/>
</dbReference>
<keyword evidence="4" id="KW-0133">Cell shape</keyword>
<feature type="region of interest" description="Disordered" evidence="7">
    <location>
        <begin position="257"/>
        <end position="296"/>
    </location>
</feature>
<dbReference type="GO" id="GO:0016740">
    <property type="term" value="F:transferase activity"/>
    <property type="evidence" value="ECO:0007669"/>
    <property type="project" value="UniProtKB-KW"/>
</dbReference>
<name>A0A931H7R5_9BURK</name>
<dbReference type="GO" id="GO:0004180">
    <property type="term" value="F:carboxypeptidase activity"/>
    <property type="evidence" value="ECO:0007669"/>
    <property type="project" value="UniProtKB-ARBA"/>
</dbReference>
<keyword evidence="5" id="KW-0573">Peptidoglycan synthesis</keyword>
<evidence type="ECO:0000256" key="7">
    <source>
        <dbReference type="SAM" id="MobiDB-lite"/>
    </source>
</evidence>
<proteinExistence type="inferred from homology"/>
<comment type="pathway">
    <text evidence="1">Cell wall biogenesis; peptidoglycan biosynthesis.</text>
</comment>
<evidence type="ECO:0000256" key="2">
    <source>
        <dbReference type="ARBA" id="ARBA00005992"/>
    </source>
</evidence>
<evidence type="ECO:0000256" key="1">
    <source>
        <dbReference type="ARBA" id="ARBA00004752"/>
    </source>
</evidence>
<keyword evidence="8" id="KW-0732">Signal</keyword>
<accession>A0A931H7R5</accession>
<dbReference type="Proteomes" id="UP000651050">
    <property type="component" value="Unassembled WGS sequence"/>
</dbReference>
<evidence type="ECO:0000256" key="3">
    <source>
        <dbReference type="ARBA" id="ARBA00022679"/>
    </source>
</evidence>
<dbReference type="RefSeq" id="WP_196988000.1">
    <property type="nucleotide sequence ID" value="NZ_JADWYS010000001.1"/>
</dbReference>
<dbReference type="CDD" id="cd16913">
    <property type="entry name" value="YkuD_like"/>
    <property type="match status" value="1"/>
</dbReference>
<evidence type="ECO:0000313" key="9">
    <source>
        <dbReference type="EMBL" id="MBG9390250.1"/>
    </source>
</evidence>
<evidence type="ECO:0000313" key="10">
    <source>
        <dbReference type="Proteomes" id="UP000651050"/>
    </source>
</evidence>
<dbReference type="AlphaFoldDB" id="A0A931H7R5"/>
<keyword evidence="3" id="KW-0808">Transferase</keyword>
<feature type="chain" id="PRO_5037993734" evidence="8">
    <location>
        <begin position="28"/>
        <end position="296"/>
    </location>
</feature>
<evidence type="ECO:0000256" key="6">
    <source>
        <dbReference type="ARBA" id="ARBA00023316"/>
    </source>
</evidence>
<evidence type="ECO:0000256" key="4">
    <source>
        <dbReference type="ARBA" id="ARBA00022960"/>
    </source>
</evidence>
<feature type="signal peptide" evidence="8">
    <location>
        <begin position="1"/>
        <end position="27"/>
    </location>
</feature>
<comment type="caution">
    <text evidence="9">The sequence shown here is derived from an EMBL/GenBank/DDBJ whole genome shotgun (WGS) entry which is preliminary data.</text>
</comment>
<dbReference type="GO" id="GO:0008360">
    <property type="term" value="P:regulation of cell shape"/>
    <property type="evidence" value="ECO:0007669"/>
    <property type="project" value="UniProtKB-KW"/>
</dbReference>
<evidence type="ECO:0000256" key="8">
    <source>
        <dbReference type="SAM" id="SignalP"/>
    </source>
</evidence>
<keyword evidence="10" id="KW-1185">Reference proteome</keyword>
<comment type="similarity">
    <text evidence="2">Belongs to the YkuD family.</text>
</comment>
<dbReference type="InterPro" id="IPR038063">
    <property type="entry name" value="Transpep_catalytic_dom"/>
</dbReference>
<dbReference type="InterPro" id="IPR005490">
    <property type="entry name" value="LD_TPept_cat_dom"/>
</dbReference>